<reference evidence="1 2" key="1">
    <citation type="submission" date="2023-08" db="EMBL/GenBank/DDBJ databases">
        <title>A Necator americanus chromosomal reference genome.</title>
        <authorList>
            <person name="Ilik V."/>
            <person name="Petrzelkova K.J."/>
            <person name="Pardy F."/>
            <person name="Fuh T."/>
            <person name="Niatou-Singa F.S."/>
            <person name="Gouil Q."/>
            <person name="Baker L."/>
            <person name="Ritchie M.E."/>
            <person name="Jex A.R."/>
            <person name="Gazzola D."/>
            <person name="Li H."/>
            <person name="Toshio Fujiwara R."/>
            <person name="Zhan B."/>
            <person name="Aroian R.V."/>
            <person name="Pafco B."/>
            <person name="Schwarz E.M."/>
        </authorList>
    </citation>
    <scope>NUCLEOTIDE SEQUENCE [LARGE SCALE GENOMIC DNA]</scope>
    <source>
        <strain evidence="1 2">Aroian</strain>
        <tissue evidence="1">Whole animal</tissue>
    </source>
</reference>
<dbReference type="Proteomes" id="UP001303046">
    <property type="component" value="Unassembled WGS sequence"/>
</dbReference>
<sequence length="248" mass="26843">MSQCFGAQEKRLYIHLLAHFSKAQRGRVVAVSCFEMGLPSLIFAFVLSTVDACANTAISRDAEVITDPTFTFTASPSVRWTYYPQVAPTGSTAVTNFFPGQSTTSAEALQAAQNEIMAAYLEALTQQPISTIGVSTTVTYSPDEISNCYVGQTIPTGTKIGYLAGGAITQIAVVSGMATTVSNCPLSQTMVTPNVGQYQEYIKMVTISTRGGTTLSRYNWERVASQLQSTLNFRYQVFFRSPITIGNN</sequence>
<dbReference type="EMBL" id="JAVFWL010000003">
    <property type="protein sequence ID" value="KAK6743390.1"/>
    <property type="molecule type" value="Genomic_DNA"/>
</dbReference>
<evidence type="ECO:0000313" key="1">
    <source>
        <dbReference type="EMBL" id="KAK6743390.1"/>
    </source>
</evidence>
<proteinExistence type="predicted"/>
<accession>A0ABR1CYY1</accession>
<gene>
    <name evidence="1" type="primary">Necator_chrIII.g11334</name>
    <name evidence="1" type="ORF">RB195_010569</name>
</gene>
<name>A0ABR1CYY1_NECAM</name>
<protein>
    <submittedName>
        <fullName evidence="1">Uncharacterized protein</fullName>
    </submittedName>
</protein>
<evidence type="ECO:0000313" key="2">
    <source>
        <dbReference type="Proteomes" id="UP001303046"/>
    </source>
</evidence>
<comment type="caution">
    <text evidence="1">The sequence shown here is derived from an EMBL/GenBank/DDBJ whole genome shotgun (WGS) entry which is preliminary data.</text>
</comment>
<organism evidence="1 2">
    <name type="scientific">Necator americanus</name>
    <name type="common">Human hookworm</name>
    <dbReference type="NCBI Taxonomy" id="51031"/>
    <lineage>
        <taxon>Eukaryota</taxon>
        <taxon>Metazoa</taxon>
        <taxon>Ecdysozoa</taxon>
        <taxon>Nematoda</taxon>
        <taxon>Chromadorea</taxon>
        <taxon>Rhabditida</taxon>
        <taxon>Rhabditina</taxon>
        <taxon>Rhabditomorpha</taxon>
        <taxon>Strongyloidea</taxon>
        <taxon>Ancylostomatidae</taxon>
        <taxon>Bunostominae</taxon>
        <taxon>Necator</taxon>
    </lineage>
</organism>
<keyword evidence="2" id="KW-1185">Reference proteome</keyword>